<gene>
    <name evidence="1" type="ORF">HMPREF9098_1598</name>
</gene>
<dbReference type="Proteomes" id="UP000004088">
    <property type="component" value="Unassembled WGS sequence"/>
</dbReference>
<name>F0F0G3_9NEIS</name>
<dbReference type="HOGENOM" id="CLU_3290966_0_0_4"/>
<evidence type="ECO:0000313" key="1">
    <source>
        <dbReference type="EMBL" id="EGC16983.1"/>
    </source>
</evidence>
<sequence length="40" mass="4539">MIIFTAEKVQAAFYPTKSSLHITKTATLKDGCFKHRKITL</sequence>
<organism evidence="1 2">
    <name type="scientific">Kingella denitrificans ATCC 33394</name>
    <dbReference type="NCBI Taxonomy" id="888741"/>
    <lineage>
        <taxon>Bacteria</taxon>
        <taxon>Pseudomonadati</taxon>
        <taxon>Pseudomonadota</taxon>
        <taxon>Betaproteobacteria</taxon>
        <taxon>Neisseriales</taxon>
        <taxon>Neisseriaceae</taxon>
        <taxon>Kingella</taxon>
    </lineage>
</organism>
<dbReference type="EMBL" id="AEWV01000026">
    <property type="protein sequence ID" value="EGC16983.1"/>
    <property type="molecule type" value="Genomic_DNA"/>
</dbReference>
<keyword evidence="2" id="KW-1185">Reference proteome</keyword>
<dbReference type="AlphaFoldDB" id="F0F0G3"/>
<proteinExistence type="predicted"/>
<comment type="caution">
    <text evidence="1">The sequence shown here is derived from an EMBL/GenBank/DDBJ whole genome shotgun (WGS) entry which is preliminary data.</text>
</comment>
<protein>
    <submittedName>
        <fullName evidence="1">Uncharacterized protein</fullName>
    </submittedName>
</protein>
<reference evidence="1 2" key="1">
    <citation type="submission" date="2011-01" db="EMBL/GenBank/DDBJ databases">
        <authorList>
            <person name="Muzny D."/>
            <person name="Qin X."/>
            <person name="Deng J."/>
            <person name="Jiang H."/>
            <person name="Liu Y."/>
            <person name="Qu J."/>
            <person name="Song X.-Z."/>
            <person name="Zhang L."/>
            <person name="Thornton R."/>
            <person name="Coyle M."/>
            <person name="Francisco L."/>
            <person name="Jackson L."/>
            <person name="Javaid M."/>
            <person name="Korchina V."/>
            <person name="Kovar C."/>
            <person name="Mata R."/>
            <person name="Mathew T."/>
            <person name="Ngo R."/>
            <person name="Nguyen L."/>
            <person name="Nguyen N."/>
            <person name="Okwuonu G."/>
            <person name="Ongeri F."/>
            <person name="Pham C."/>
            <person name="Simmons D."/>
            <person name="Wilczek-Boney K."/>
            <person name="Hale W."/>
            <person name="Jakkamsetti A."/>
            <person name="Pham P."/>
            <person name="Ruth R."/>
            <person name="San Lucas F."/>
            <person name="Warren J."/>
            <person name="Zhang J."/>
            <person name="Zhao Z."/>
            <person name="Zhou C."/>
            <person name="Zhu D."/>
            <person name="Lee S."/>
            <person name="Bess C."/>
            <person name="Blankenburg K."/>
            <person name="Forbes L."/>
            <person name="Fu Q."/>
            <person name="Gubbala S."/>
            <person name="Hirani K."/>
            <person name="Jayaseelan J.C."/>
            <person name="Lara F."/>
            <person name="Munidasa M."/>
            <person name="Palculict T."/>
            <person name="Patil S."/>
            <person name="Pu L.-L."/>
            <person name="Saada N."/>
            <person name="Tang L."/>
            <person name="Weissenberger G."/>
            <person name="Zhu Y."/>
            <person name="Hemphill L."/>
            <person name="Shang Y."/>
            <person name="Youmans B."/>
            <person name="Ayvaz T."/>
            <person name="Ross M."/>
            <person name="Santibanez J."/>
            <person name="Aqrawi P."/>
            <person name="Gross S."/>
            <person name="Joshi V."/>
            <person name="Fowler G."/>
            <person name="Nazareth L."/>
            <person name="Reid J."/>
            <person name="Worley K."/>
            <person name="Petrosino J."/>
            <person name="Highlander S."/>
            <person name="Gibbs R."/>
        </authorList>
    </citation>
    <scope>NUCLEOTIDE SEQUENCE [LARGE SCALE GENOMIC DNA]</scope>
    <source>
        <strain evidence="1 2">ATCC 33394</strain>
    </source>
</reference>
<evidence type="ECO:0000313" key="2">
    <source>
        <dbReference type="Proteomes" id="UP000004088"/>
    </source>
</evidence>
<accession>F0F0G3</accession>